<dbReference type="RefSeq" id="XP_003322977.1">
    <property type="nucleotide sequence ID" value="XM_003322929.1"/>
</dbReference>
<dbReference type="STRING" id="418459.E3K2I9"/>
<dbReference type="Proteomes" id="UP000008783">
    <property type="component" value="Unassembled WGS sequence"/>
</dbReference>
<dbReference type="GO" id="GO:0030544">
    <property type="term" value="F:Hsp70 protein binding"/>
    <property type="evidence" value="ECO:0007669"/>
    <property type="project" value="InterPro"/>
</dbReference>
<dbReference type="HOGENOM" id="CLU_2334670_0_0_1"/>
<dbReference type="PANTHER" id="PTHR43999:SF1">
    <property type="entry name" value="DNAJ HOMOLOG SUBFAMILY C MEMBER 2"/>
    <property type="match status" value="1"/>
</dbReference>
<sequence length="98" mass="11573">MTVFSSAFLKSRLRKGGRFSLKQPVPSIGDINSTREEVKEFYESWRSFEWKDKDANEGSDSPMEKRHIKNKNRSERESRKKEDNTQQRNIVETAYEAI</sequence>
<accession>E3K2I9</accession>
<dbReference type="GeneID" id="10536322"/>
<dbReference type="InParanoid" id="E3K2I9"/>
<evidence type="ECO:0000256" key="1">
    <source>
        <dbReference type="SAM" id="MobiDB-lite"/>
    </source>
</evidence>
<dbReference type="AlphaFoldDB" id="E3K2I9"/>
<evidence type="ECO:0000259" key="2">
    <source>
        <dbReference type="Pfam" id="PF21884"/>
    </source>
</evidence>
<keyword evidence="4" id="KW-1185">Reference proteome</keyword>
<dbReference type="GO" id="GO:0043022">
    <property type="term" value="F:ribosome binding"/>
    <property type="evidence" value="ECO:0007669"/>
    <property type="project" value="InterPro"/>
</dbReference>
<feature type="domain" description="Zuotin-like zuotin homology" evidence="2">
    <location>
        <begin position="13"/>
        <end position="96"/>
    </location>
</feature>
<feature type="compositionally biased region" description="Basic and acidic residues" evidence="1">
    <location>
        <begin position="72"/>
        <end position="85"/>
    </location>
</feature>
<dbReference type="PANTHER" id="PTHR43999">
    <property type="entry name" value="DNAJ HOMOLOG SUBFAMILY C MEMBER 2"/>
    <property type="match status" value="1"/>
</dbReference>
<dbReference type="EMBL" id="DS178270">
    <property type="protein sequence ID" value="EFP78558.1"/>
    <property type="molecule type" value="Genomic_DNA"/>
</dbReference>
<dbReference type="InterPro" id="IPR054076">
    <property type="entry name" value="ZUO1-like_ZHD"/>
</dbReference>
<reference key="1">
    <citation type="submission" date="2007-01" db="EMBL/GenBank/DDBJ databases">
        <title>The Genome Sequence of Puccinia graminis f. sp. tritici Strain CRL 75-36-700-3.</title>
        <authorList>
            <consortium name="The Broad Institute Genome Sequencing Platform"/>
            <person name="Birren B."/>
            <person name="Lander E."/>
            <person name="Galagan J."/>
            <person name="Nusbaum C."/>
            <person name="Devon K."/>
            <person name="Cuomo C."/>
            <person name="Jaffe D."/>
            <person name="Butler J."/>
            <person name="Alvarez P."/>
            <person name="Gnerre S."/>
            <person name="Grabherr M."/>
            <person name="Mauceli E."/>
            <person name="Brockman W."/>
            <person name="Young S."/>
            <person name="LaButti K."/>
            <person name="Sykes S."/>
            <person name="DeCaprio D."/>
            <person name="Crawford M."/>
            <person name="Koehrsen M."/>
            <person name="Engels R."/>
            <person name="Montgomery P."/>
            <person name="Pearson M."/>
            <person name="Howarth C."/>
            <person name="Larson L."/>
            <person name="White J."/>
            <person name="Zeng Q."/>
            <person name="Kodira C."/>
            <person name="Yandava C."/>
            <person name="Alvarado L."/>
            <person name="O'Leary S."/>
            <person name="Szabo L."/>
            <person name="Dean R."/>
            <person name="Schein J."/>
        </authorList>
    </citation>
    <scope>NUCLEOTIDE SEQUENCE</scope>
    <source>
        <strain>CRL 75-36-700-3</strain>
    </source>
</reference>
<dbReference type="Pfam" id="PF21884">
    <property type="entry name" value="ZUO1-like_ZHD"/>
    <property type="match status" value="1"/>
</dbReference>
<protein>
    <submittedName>
        <fullName evidence="3">DnaJ subfamily C member 2</fullName>
    </submittedName>
</protein>
<reference evidence="4" key="2">
    <citation type="journal article" date="2011" name="Proc. Natl. Acad. Sci. U.S.A.">
        <title>Obligate biotrophy features unraveled by the genomic analysis of rust fungi.</title>
        <authorList>
            <person name="Duplessis S."/>
            <person name="Cuomo C.A."/>
            <person name="Lin Y.-C."/>
            <person name="Aerts A."/>
            <person name="Tisserant E."/>
            <person name="Veneault-Fourrey C."/>
            <person name="Joly D.L."/>
            <person name="Hacquard S."/>
            <person name="Amselem J."/>
            <person name="Cantarel B.L."/>
            <person name="Chiu R."/>
            <person name="Coutinho P.M."/>
            <person name="Feau N."/>
            <person name="Field M."/>
            <person name="Frey P."/>
            <person name="Gelhaye E."/>
            <person name="Goldberg J."/>
            <person name="Grabherr M.G."/>
            <person name="Kodira C.D."/>
            <person name="Kohler A."/>
            <person name="Kuees U."/>
            <person name="Lindquist E.A."/>
            <person name="Lucas S.M."/>
            <person name="Mago R."/>
            <person name="Mauceli E."/>
            <person name="Morin E."/>
            <person name="Murat C."/>
            <person name="Pangilinan J.L."/>
            <person name="Park R."/>
            <person name="Pearson M."/>
            <person name="Quesneville H."/>
            <person name="Rouhier N."/>
            <person name="Sakthikumar S."/>
            <person name="Salamov A.A."/>
            <person name="Schmutz J."/>
            <person name="Selles B."/>
            <person name="Shapiro H."/>
            <person name="Tanguay P."/>
            <person name="Tuskan G.A."/>
            <person name="Henrissat B."/>
            <person name="Van de Peer Y."/>
            <person name="Rouze P."/>
            <person name="Ellis J.G."/>
            <person name="Dodds P.N."/>
            <person name="Schein J.E."/>
            <person name="Zhong S."/>
            <person name="Hamelin R.C."/>
            <person name="Grigoriev I.V."/>
            <person name="Szabo L.J."/>
            <person name="Martin F."/>
        </authorList>
    </citation>
    <scope>NUCLEOTIDE SEQUENCE [LARGE SCALE GENOMIC DNA]</scope>
    <source>
        <strain evidence="4">CRL 75-36-700-3 / race SCCL</strain>
    </source>
</reference>
<dbReference type="VEuPathDB" id="FungiDB:PGTG_04514"/>
<dbReference type="InterPro" id="IPR044634">
    <property type="entry name" value="Zuotin/DnaJC2"/>
</dbReference>
<feature type="region of interest" description="Disordered" evidence="1">
    <location>
        <begin position="53"/>
        <end position="98"/>
    </location>
</feature>
<evidence type="ECO:0000313" key="4">
    <source>
        <dbReference type="Proteomes" id="UP000008783"/>
    </source>
</evidence>
<dbReference type="KEGG" id="pgr:PGTG_04514"/>
<dbReference type="OrthoDB" id="1690618at2759"/>
<name>E3K2I9_PUCGT</name>
<gene>
    <name evidence="3" type="ORF">PGTG_04514</name>
</gene>
<dbReference type="GO" id="GO:0006450">
    <property type="term" value="P:regulation of translational fidelity"/>
    <property type="evidence" value="ECO:0007669"/>
    <property type="project" value="InterPro"/>
</dbReference>
<dbReference type="GO" id="GO:0051083">
    <property type="term" value="P:'de novo' cotranslational protein folding"/>
    <property type="evidence" value="ECO:0007669"/>
    <property type="project" value="InterPro"/>
</dbReference>
<evidence type="ECO:0000313" key="3">
    <source>
        <dbReference type="EMBL" id="EFP78558.1"/>
    </source>
</evidence>
<organism evidence="3 4">
    <name type="scientific">Puccinia graminis f. sp. tritici (strain CRL 75-36-700-3 / race SCCL)</name>
    <name type="common">Black stem rust fungus</name>
    <dbReference type="NCBI Taxonomy" id="418459"/>
    <lineage>
        <taxon>Eukaryota</taxon>
        <taxon>Fungi</taxon>
        <taxon>Dikarya</taxon>
        <taxon>Basidiomycota</taxon>
        <taxon>Pucciniomycotina</taxon>
        <taxon>Pucciniomycetes</taxon>
        <taxon>Pucciniales</taxon>
        <taxon>Pucciniaceae</taxon>
        <taxon>Puccinia</taxon>
    </lineage>
</organism>
<proteinExistence type="predicted"/>